<dbReference type="STRING" id="1423792.FD09_GL000282"/>
<keyword evidence="7 8" id="KW-0472">Membrane</keyword>
<keyword evidence="3 8" id="KW-1003">Cell membrane</keyword>
<dbReference type="InterPro" id="IPR051088">
    <property type="entry name" value="PTS_Sugar-EIIC/EIIB"/>
</dbReference>
<feature type="transmembrane region" description="Helical" evidence="10">
    <location>
        <begin position="63"/>
        <end position="83"/>
    </location>
</feature>
<feature type="domain" description="PTS EIIC type-3" evidence="11">
    <location>
        <begin position="8"/>
        <end position="396"/>
    </location>
</feature>
<proteinExistence type="predicted"/>
<keyword evidence="4 8" id="KW-0762">Sugar transport</keyword>
<evidence type="ECO:0000256" key="4">
    <source>
        <dbReference type="ARBA" id="ARBA00022597"/>
    </source>
</evidence>
<feature type="transmembrane region" description="Helical" evidence="10">
    <location>
        <begin position="211"/>
        <end position="235"/>
    </location>
</feature>
<evidence type="ECO:0000256" key="5">
    <source>
        <dbReference type="ARBA" id="ARBA00022692"/>
    </source>
</evidence>
<dbReference type="GO" id="GO:0008982">
    <property type="term" value="F:protein-N(PI)-phosphohistidine-sugar phosphotransferase activity"/>
    <property type="evidence" value="ECO:0007669"/>
    <property type="project" value="UniProtKB-UniRule"/>
</dbReference>
<evidence type="ECO:0000313" key="13">
    <source>
        <dbReference type="Proteomes" id="UP000051330"/>
    </source>
</evidence>
<gene>
    <name evidence="12" type="ORF">FD09_GL000282</name>
</gene>
<keyword evidence="13" id="KW-1185">Reference proteome</keyword>
<dbReference type="PIRSF" id="PIRSF006351">
    <property type="entry name" value="PTS_EIIC-Cellobiose"/>
    <property type="match status" value="1"/>
</dbReference>
<keyword evidence="9" id="KW-0175">Coiled coil</keyword>
<dbReference type="PROSITE" id="PS51105">
    <property type="entry name" value="PTS_EIIC_TYPE_3"/>
    <property type="match status" value="1"/>
</dbReference>
<dbReference type="GO" id="GO:0009401">
    <property type="term" value="P:phosphoenolpyruvate-dependent sugar phosphotransferase system"/>
    <property type="evidence" value="ECO:0007669"/>
    <property type="project" value="InterPro"/>
</dbReference>
<organism evidence="12 13">
    <name type="scientific">Schleiferilactobacillus perolens DSM 12744</name>
    <dbReference type="NCBI Taxonomy" id="1423792"/>
    <lineage>
        <taxon>Bacteria</taxon>
        <taxon>Bacillati</taxon>
        <taxon>Bacillota</taxon>
        <taxon>Bacilli</taxon>
        <taxon>Lactobacillales</taxon>
        <taxon>Lactobacillaceae</taxon>
        <taxon>Schleiferilactobacillus</taxon>
    </lineage>
</organism>
<evidence type="ECO:0000256" key="9">
    <source>
        <dbReference type="SAM" id="Coils"/>
    </source>
</evidence>
<evidence type="ECO:0000256" key="3">
    <source>
        <dbReference type="ARBA" id="ARBA00022475"/>
    </source>
</evidence>
<evidence type="ECO:0000256" key="10">
    <source>
        <dbReference type="SAM" id="Phobius"/>
    </source>
</evidence>
<feature type="transmembrane region" description="Helical" evidence="10">
    <location>
        <begin position="271"/>
        <end position="291"/>
    </location>
</feature>
<protein>
    <recommendedName>
        <fullName evidence="8">Permease IIC component</fullName>
    </recommendedName>
</protein>
<dbReference type="EMBL" id="AZEC01000001">
    <property type="protein sequence ID" value="KRL14629.1"/>
    <property type="molecule type" value="Genomic_DNA"/>
</dbReference>
<dbReference type="Pfam" id="PF02378">
    <property type="entry name" value="PTS_EIIC"/>
    <property type="match status" value="1"/>
</dbReference>
<dbReference type="GO" id="GO:0005886">
    <property type="term" value="C:plasma membrane"/>
    <property type="evidence" value="ECO:0007669"/>
    <property type="project" value="UniProtKB-SubCell"/>
</dbReference>
<accession>A0A0R1N9T5</accession>
<feature type="coiled-coil region" evidence="9">
    <location>
        <begin position="404"/>
        <end position="431"/>
    </location>
</feature>
<comment type="subcellular location">
    <subcellularLocation>
        <location evidence="1">Cell membrane</location>
        <topology evidence="1">Multi-pass membrane protein</topology>
    </subcellularLocation>
</comment>
<keyword evidence="5 10" id="KW-0812">Transmembrane</keyword>
<evidence type="ECO:0000256" key="1">
    <source>
        <dbReference type="ARBA" id="ARBA00004651"/>
    </source>
</evidence>
<feature type="transmembrane region" description="Helical" evidence="10">
    <location>
        <begin position="374"/>
        <end position="396"/>
    </location>
</feature>
<dbReference type="InterPro" id="IPR004796">
    <property type="entry name" value="PTS_IIC_cello"/>
</dbReference>
<evidence type="ECO:0000313" key="12">
    <source>
        <dbReference type="EMBL" id="KRL14629.1"/>
    </source>
</evidence>
<keyword evidence="2 8" id="KW-0813">Transport</keyword>
<feature type="transmembrane region" description="Helical" evidence="10">
    <location>
        <begin position="95"/>
        <end position="115"/>
    </location>
</feature>
<evidence type="ECO:0000256" key="7">
    <source>
        <dbReference type="ARBA" id="ARBA00023136"/>
    </source>
</evidence>
<dbReference type="OrthoDB" id="1641940at2"/>
<keyword evidence="6 10" id="KW-1133">Transmembrane helix</keyword>
<dbReference type="RefSeq" id="WP_083487412.1">
    <property type="nucleotide sequence ID" value="NZ_AZEC01000001.1"/>
</dbReference>
<dbReference type="Proteomes" id="UP000051330">
    <property type="component" value="Unassembled WGS sequence"/>
</dbReference>
<dbReference type="PATRIC" id="fig|1423792.3.peg.287"/>
<comment type="function">
    <text evidence="8">The phosphoenolpyruvate-dependent sugar phosphotransferase system (PTS), a major carbohydrate active -transport system, catalyzes the phosphorylation of incoming sugar substrates concomitant with their translocation across the cell membrane.</text>
</comment>
<dbReference type="PANTHER" id="PTHR33989">
    <property type="match status" value="1"/>
</dbReference>
<comment type="caution">
    <text evidence="12">The sequence shown here is derived from an EMBL/GenBank/DDBJ whole genome shotgun (WGS) entry which is preliminary data.</text>
</comment>
<feature type="transmembrane region" description="Helical" evidence="10">
    <location>
        <begin position="303"/>
        <end position="323"/>
    </location>
</feature>
<dbReference type="AlphaFoldDB" id="A0A0R1N9T5"/>
<evidence type="ECO:0000256" key="6">
    <source>
        <dbReference type="ARBA" id="ARBA00022989"/>
    </source>
</evidence>
<dbReference type="GO" id="GO:1902815">
    <property type="term" value="P:N,N'-diacetylchitobiose import"/>
    <property type="evidence" value="ECO:0007669"/>
    <property type="project" value="TreeGrafter"/>
</dbReference>
<dbReference type="InterPro" id="IPR004501">
    <property type="entry name" value="PTS_EIIC_3"/>
</dbReference>
<feature type="transmembrane region" description="Helical" evidence="10">
    <location>
        <begin position="127"/>
        <end position="149"/>
    </location>
</feature>
<evidence type="ECO:0000256" key="2">
    <source>
        <dbReference type="ARBA" id="ARBA00022448"/>
    </source>
</evidence>
<reference evidence="12 13" key="1">
    <citation type="journal article" date="2015" name="Genome Announc.">
        <title>Expanding the biotechnology potential of lactobacilli through comparative genomics of 213 strains and associated genera.</title>
        <authorList>
            <person name="Sun Z."/>
            <person name="Harris H.M."/>
            <person name="McCann A."/>
            <person name="Guo C."/>
            <person name="Argimon S."/>
            <person name="Zhang W."/>
            <person name="Yang X."/>
            <person name="Jeffery I.B."/>
            <person name="Cooney J.C."/>
            <person name="Kagawa T.F."/>
            <person name="Liu W."/>
            <person name="Song Y."/>
            <person name="Salvetti E."/>
            <person name="Wrobel A."/>
            <person name="Rasinkangas P."/>
            <person name="Parkhill J."/>
            <person name="Rea M.C."/>
            <person name="O'Sullivan O."/>
            <person name="Ritari J."/>
            <person name="Douillard F.P."/>
            <person name="Paul Ross R."/>
            <person name="Yang R."/>
            <person name="Briner A.E."/>
            <person name="Felis G.E."/>
            <person name="de Vos W.M."/>
            <person name="Barrangou R."/>
            <person name="Klaenhammer T.R."/>
            <person name="Caufield P.W."/>
            <person name="Cui Y."/>
            <person name="Zhang H."/>
            <person name="O'Toole P.W."/>
        </authorList>
    </citation>
    <scope>NUCLEOTIDE SEQUENCE [LARGE SCALE GENOMIC DNA]</scope>
    <source>
        <strain evidence="12 13">DSM 12744</strain>
    </source>
</reference>
<dbReference type="InterPro" id="IPR003352">
    <property type="entry name" value="PTS_EIIC"/>
</dbReference>
<sequence>MQGFIDWMNKSFTPKMNKITGNAWVAGIQDAIMGVLPLILVGSLMTLLSLLKMVIPAIPDLSMINNFSFGIMSLFIAFLIPYYIMQRKKVLDKTIVAGTAGAALYLIAIFPKFSADGATVSFTFERFGGVGMFVALIAGLFTAFVMFLFSKFSFFKNNDALPDFIVVWFDSLLPVTLILLVGWAFTFQWHIDLFMVINAIFKPLTASAQSFVGFVFFTFLGVFFYSFGVSAWVLYPILYGVWVQGIQENANLVAAGHTATNINTMEVAAGWINLGGMGATFGLVFMMAFLAKSKRLKLIGGTVLVPTIFNINEPTIFGAPVAFNPVMMVPMWINGIVLPAITWLTMHFGLVTIPDKMNQMWYLPIGVSTYIFNLDWRGLVLMAVNLVISTLIWYPFFRVYDNQLVETEAAKARAKKEKQAAKVAAEKLQGATES</sequence>
<evidence type="ECO:0000259" key="11">
    <source>
        <dbReference type="PROSITE" id="PS51105"/>
    </source>
</evidence>
<feature type="transmembrane region" description="Helical" evidence="10">
    <location>
        <begin position="329"/>
        <end position="353"/>
    </location>
</feature>
<evidence type="ECO:0000256" key="8">
    <source>
        <dbReference type="PIRNR" id="PIRNR006351"/>
    </source>
</evidence>
<dbReference type="PANTHER" id="PTHR33989:SF4">
    <property type="entry name" value="PTS SYSTEM N,N'-DIACETYLCHITOBIOSE-SPECIFIC EIIC COMPONENT"/>
    <property type="match status" value="1"/>
</dbReference>
<feature type="transmembrane region" description="Helical" evidence="10">
    <location>
        <begin position="161"/>
        <end position="181"/>
    </location>
</feature>
<feature type="transmembrane region" description="Helical" evidence="10">
    <location>
        <begin position="21"/>
        <end position="51"/>
    </location>
</feature>
<name>A0A0R1N9T5_9LACO</name>